<reference evidence="2 3" key="1">
    <citation type="submission" date="2019-05" db="EMBL/GenBank/DDBJ databases">
        <title>Emergence of the Ug99 lineage of the wheat stem rust pathogen through somatic hybridization.</title>
        <authorList>
            <person name="Li F."/>
            <person name="Upadhyaya N.M."/>
            <person name="Sperschneider J."/>
            <person name="Matny O."/>
            <person name="Nguyen-Phuc H."/>
            <person name="Mago R."/>
            <person name="Raley C."/>
            <person name="Miller M.E."/>
            <person name="Silverstein K.A.T."/>
            <person name="Henningsen E."/>
            <person name="Hirsch C.D."/>
            <person name="Visser B."/>
            <person name="Pretorius Z.A."/>
            <person name="Steffenson B.J."/>
            <person name="Schwessinger B."/>
            <person name="Dodds P.N."/>
            <person name="Figueroa M."/>
        </authorList>
    </citation>
    <scope>NUCLEOTIDE SEQUENCE [LARGE SCALE GENOMIC DNA]</scope>
    <source>
        <strain evidence="2">21-0</strain>
    </source>
</reference>
<feature type="signal peptide" evidence="1">
    <location>
        <begin position="1"/>
        <end position="20"/>
    </location>
</feature>
<dbReference type="AlphaFoldDB" id="A0A5B0PJ25"/>
<comment type="caution">
    <text evidence="2">The sequence shown here is derived from an EMBL/GenBank/DDBJ whole genome shotgun (WGS) entry which is preliminary data.</text>
</comment>
<gene>
    <name evidence="2" type="ORF">PGT21_002608</name>
</gene>
<keyword evidence="3" id="KW-1185">Reference proteome</keyword>
<evidence type="ECO:0008006" key="4">
    <source>
        <dbReference type="Google" id="ProtNLM"/>
    </source>
</evidence>
<keyword evidence="1" id="KW-0732">Signal</keyword>
<dbReference type="EMBL" id="VSWC01000053">
    <property type="protein sequence ID" value="KAA1100953.1"/>
    <property type="molecule type" value="Genomic_DNA"/>
</dbReference>
<organism evidence="2 3">
    <name type="scientific">Puccinia graminis f. sp. tritici</name>
    <dbReference type="NCBI Taxonomy" id="56615"/>
    <lineage>
        <taxon>Eukaryota</taxon>
        <taxon>Fungi</taxon>
        <taxon>Dikarya</taxon>
        <taxon>Basidiomycota</taxon>
        <taxon>Pucciniomycotina</taxon>
        <taxon>Pucciniomycetes</taxon>
        <taxon>Pucciniales</taxon>
        <taxon>Pucciniaceae</taxon>
        <taxon>Puccinia</taxon>
    </lineage>
</organism>
<proteinExistence type="predicted"/>
<evidence type="ECO:0000313" key="2">
    <source>
        <dbReference type="EMBL" id="KAA1100953.1"/>
    </source>
</evidence>
<name>A0A5B0PJ25_PUCGR</name>
<dbReference type="Proteomes" id="UP000324748">
    <property type="component" value="Unassembled WGS sequence"/>
</dbReference>
<evidence type="ECO:0000313" key="3">
    <source>
        <dbReference type="Proteomes" id="UP000324748"/>
    </source>
</evidence>
<feature type="chain" id="PRO_5022722261" description="Secreted protein" evidence="1">
    <location>
        <begin position="21"/>
        <end position="83"/>
    </location>
</feature>
<sequence>MHVIISICILLTLKFALVSACSGPVYIRHACSYYDPDSLQYVLYATKSSCLRDQTSKCCDKDKLGEGEIKKGNDAQNVGCTSG</sequence>
<accession>A0A5B0PJ25</accession>
<evidence type="ECO:0000256" key="1">
    <source>
        <dbReference type="SAM" id="SignalP"/>
    </source>
</evidence>
<protein>
    <recommendedName>
        <fullName evidence="4">Secreted protein</fullName>
    </recommendedName>
</protein>